<name>K2MSI1_TRYCR</name>
<dbReference type="InterPro" id="IPR014719">
    <property type="entry name" value="Ribosomal_bL12_C/ClpS-like"/>
</dbReference>
<gene>
    <name evidence="4" type="ORF">MOQ_001539</name>
</gene>
<evidence type="ECO:0000256" key="2">
    <source>
        <dbReference type="ARBA" id="ARBA00023274"/>
    </source>
</evidence>
<sequence length="206" mass="22046">MGFMRRVQTHTRAGMLFRGFTIGGVTGTAMPRGMQAFPLRDSTETIETIAEAYVNMDLATMRKFHESIVKNTTRTCGTSRLSYEEALLQGIGAGSGWSSMGTAGGGDAALSSTNSPTREEALASNNVASAKKVAEKTAFDFTVRKYPSANKVKLIKELRTVSGLPLHEAKTAVEKCPGVLVKAMARADAEKLKALFEGHGAEVELL</sequence>
<protein>
    <submittedName>
        <fullName evidence="4">Ribosomal protein L7/L12, putative</fullName>
    </submittedName>
</protein>
<dbReference type="Gene3D" id="3.30.1390.10">
    <property type="match status" value="1"/>
</dbReference>
<dbReference type="InterPro" id="IPR000206">
    <property type="entry name" value="Ribosomal_bL12"/>
</dbReference>
<keyword evidence="5" id="KW-1185">Reference proteome</keyword>
<keyword evidence="1 4" id="KW-0689">Ribosomal protein</keyword>
<dbReference type="PANTHER" id="PTHR45987:SF4">
    <property type="entry name" value="LARGE RIBOSOMAL SUBUNIT PROTEIN BL12M"/>
    <property type="match status" value="1"/>
</dbReference>
<dbReference type="CDD" id="cd00387">
    <property type="entry name" value="Ribosomal_L7_L12"/>
    <property type="match status" value="1"/>
</dbReference>
<comment type="caution">
    <text evidence="4">The sequence shown here is derived from an EMBL/GenBank/DDBJ whole genome shotgun (WGS) entry which is preliminary data.</text>
</comment>
<reference evidence="4 5" key="1">
    <citation type="journal article" date="2012" name="BMC Genomics">
        <title>Comparative genomic analysis of human infective Trypanosoma cruzi lineages with the bat-restricted subspecies T. cruzi marinkellei.</title>
        <authorList>
            <person name="Franzen O."/>
            <person name="Talavera-Lopez C."/>
            <person name="Ochaya S."/>
            <person name="Butler C.E."/>
            <person name="Messenger L.A."/>
            <person name="Lewis M.D."/>
            <person name="Llewellyn M.S."/>
            <person name="Marinkelle C.J."/>
            <person name="Tyler K.M."/>
            <person name="Miles M.A."/>
            <person name="Andersson B."/>
        </authorList>
    </citation>
    <scope>NUCLEOTIDE SEQUENCE [LARGE SCALE GENOMIC DNA]</scope>
    <source>
        <strain evidence="4 5">B7</strain>
    </source>
</reference>
<dbReference type="GO" id="GO:0005840">
    <property type="term" value="C:ribosome"/>
    <property type="evidence" value="ECO:0007669"/>
    <property type="project" value="UniProtKB-KW"/>
</dbReference>
<dbReference type="GO" id="GO:1990904">
    <property type="term" value="C:ribonucleoprotein complex"/>
    <property type="evidence" value="ECO:0007669"/>
    <property type="project" value="UniProtKB-KW"/>
</dbReference>
<dbReference type="InterPro" id="IPR013823">
    <property type="entry name" value="Ribosomal_bL12_C"/>
</dbReference>
<evidence type="ECO:0000313" key="4">
    <source>
        <dbReference type="EMBL" id="EKF38253.1"/>
    </source>
</evidence>
<organism evidence="4 5">
    <name type="scientific">Trypanosoma cruzi marinkellei</name>
    <dbReference type="NCBI Taxonomy" id="85056"/>
    <lineage>
        <taxon>Eukaryota</taxon>
        <taxon>Discoba</taxon>
        <taxon>Euglenozoa</taxon>
        <taxon>Kinetoplastea</taxon>
        <taxon>Metakinetoplastina</taxon>
        <taxon>Trypanosomatida</taxon>
        <taxon>Trypanosomatidae</taxon>
        <taxon>Trypanosoma</taxon>
        <taxon>Schizotrypanum</taxon>
    </lineage>
</organism>
<dbReference type="PANTHER" id="PTHR45987">
    <property type="entry name" value="39S RIBOSOMAL PROTEIN L12"/>
    <property type="match status" value="1"/>
</dbReference>
<dbReference type="OrthoDB" id="250175at2759"/>
<dbReference type="Pfam" id="PF00542">
    <property type="entry name" value="Ribosomal_L12"/>
    <property type="match status" value="1"/>
</dbReference>
<dbReference type="AlphaFoldDB" id="K2MSI1"/>
<evidence type="ECO:0000313" key="5">
    <source>
        <dbReference type="Proteomes" id="UP000007350"/>
    </source>
</evidence>
<dbReference type="EMBL" id="AHKC01006580">
    <property type="protein sequence ID" value="EKF38253.1"/>
    <property type="molecule type" value="Genomic_DNA"/>
</dbReference>
<accession>K2MSI1</accession>
<dbReference type="GO" id="GO:0003729">
    <property type="term" value="F:mRNA binding"/>
    <property type="evidence" value="ECO:0007669"/>
    <property type="project" value="TreeGrafter"/>
</dbReference>
<dbReference type="SUPFAM" id="SSF54736">
    <property type="entry name" value="ClpS-like"/>
    <property type="match status" value="1"/>
</dbReference>
<proteinExistence type="predicted"/>
<dbReference type="GO" id="GO:0003735">
    <property type="term" value="F:structural constituent of ribosome"/>
    <property type="evidence" value="ECO:0007669"/>
    <property type="project" value="InterPro"/>
</dbReference>
<dbReference type="Proteomes" id="UP000007350">
    <property type="component" value="Unassembled WGS sequence"/>
</dbReference>
<keyword evidence="2" id="KW-0687">Ribonucleoprotein</keyword>
<dbReference type="GO" id="GO:0006412">
    <property type="term" value="P:translation"/>
    <property type="evidence" value="ECO:0007669"/>
    <property type="project" value="InterPro"/>
</dbReference>
<evidence type="ECO:0000256" key="1">
    <source>
        <dbReference type="ARBA" id="ARBA00022980"/>
    </source>
</evidence>
<feature type="domain" description="Large ribosomal subunit protein bL12 C-terminal" evidence="3">
    <location>
        <begin position="142"/>
        <end position="205"/>
    </location>
</feature>
<evidence type="ECO:0000259" key="3">
    <source>
        <dbReference type="Pfam" id="PF00542"/>
    </source>
</evidence>